<name>A0A2P2QEF8_RHIMU</name>
<protein>
    <submittedName>
        <fullName evidence="2">Uncharacterized protein</fullName>
    </submittedName>
</protein>
<organism evidence="2">
    <name type="scientific">Rhizophora mucronata</name>
    <name type="common">Asiatic mangrove</name>
    <dbReference type="NCBI Taxonomy" id="61149"/>
    <lineage>
        <taxon>Eukaryota</taxon>
        <taxon>Viridiplantae</taxon>
        <taxon>Streptophyta</taxon>
        <taxon>Embryophyta</taxon>
        <taxon>Tracheophyta</taxon>
        <taxon>Spermatophyta</taxon>
        <taxon>Magnoliopsida</taxon>
        <taxon>eudicotyledons</taxon>
        <taxon>Gunneridae</taxon>
        <taxon>Pentapetalae</taxon>
        <taxon>rosids</taxon>
        <taxon>fabids</taxon>
        <taxon>Malpighiales</taxon>
        <taxon>Rhizophoraceae</taxon>
        <taxon>Rhizophora</taxon>
    </lineage>
</organism>
<evidence type="ECO:0000256" key="1">
    <source>
        <dbReference type="SAM" id="MobiDB-lite"/>
    </source>
</evidence>
<dbReference type="EMBL" id="GGEC01084936">
    <property type="protein sequence ID" value="MBX65420.1"/>
    <property type="molecule type" value="Transcribed_RNA"/>
</dbReference>
<dbReference type="AlphaFoldDB" id="A0A2P2QEF8"/>
<feature type="region of interest" description="Disordered" evidence="1">
    <location>
        <begin position="1"/>
        <end position="25"/>
    </location>
</feature>
<reference evidence="2" key="1">
    <citation type="submission" date="2018-02" db="EMBL/GenBank/DDBJ databases">
        <title>Rhizophora mucronata_Transcriptome.</title>
        <authorList>
            <person name="Meera S.P."/>
            <person name="Sreeshan A."/>
            <person name="Augustine A."/>
        </authorList>
    </citation>
    <scope>NUCLEOTIDE SEQUENCE</scope>
    <source>
        <tissue evidence="2">Leaf</tissue>
    </source>
</reference>
<proteinExistence type="predicted"/>
<evidence type="ECO:0000313" key="2">
    <source>
        <dbReference type="EMBL" id="MBX65420.1"/>
    </source>
</evidence>
<sequence>MAINSYGLVKRSKQTGQKRGAFMLK</sequence>
<accession>A0A2P2QEF8</accession>